<evidence type="ECO:0008006" key="3">
    <source>
        <dbReference type="Google" id="ProtNLM"/>
    </source>
</evidence>
<gene>
    <name evidence="1" type="ORF">LIER_43811</name>
</gene>
<protein>
    <recommendedName>
        <fullName evidence="3">Retrotransposon gag domain-containing protein</fullName>
    </recommendedName>
</protein>
<name>A0AAV3QWS5_LITER</name>
<dbReference type="AlphaFoldDB" id="A0AAV3QWS5"/>
<evidence type="ECO:0000313" key="1">
    <source>
        <dbReference type="EMBL" id="GAA0168113.1"/>
    </source>
</evidence>
<comment type="caution">
    <text evidence="1">The sequence shown here is derived from an EMBL/GenBank/DDBJ whole genome shotgun (WGS) entry which is preliminary data.</text>
</comment>
<keyword evidence="2" id="KW-1185">Reference proteome</keyword>
<accession>A0AAV3QWS5</accession>
<proteinExistence type="predicted"/>
<dbReference type="PANTHER" id="PTHR34222:SF99">
    <property type="entry name" value="PROTEIN, PUTATIVE-RELATED"/>
    <property type="match status" value="1"/>
</dbReference>
<evidence type="ECO:0000313" key="2">
    <source>
        <dbReference type="Proteomes" id="UP001454036"/>
    </source>
</evidence>
<dbReference type="PANTHER" id="PTHR34222">
    <property type="entry name" value="GAG_PRE-INTEGRS DOMAIN-CONTAINING PROTEIN"/>
    <property type="match status" value="1"/>
</dbReference>
<organism evidence="1 2">
    <name type="scientific">Lithospermum erythrorhizon</name>
    <name type="common">Purple gromwell</name>
    <name type="synonym">Lithospermum officinale var. erythrorhizon</name>
    <dbReference type="NCBI Taxonomy" id="34254"/>
    <lineage>
        <taxon>Eukaryota</taxon>
        <taxon>Viridiplantae</taxon>
        <taxon>Streptophyta</taxon>
        <taxon>Embryophyta</taxon>
        <taxon>Tracheophyta</taxon>
        <taxon>Spermatophyta</taxon>
        <taxon>Magnoliopsida</taxon>
        <taxon>eudicotyledons</taxon>
        <taxon>Gunneridae</taxon>
        <taxon>Pentapetalae</taxon>
        <taxon>asterids</taxon>
        <taxon>lamiids</taxon>
        <taxon>Boraginales</taxon>
        <taxon>Boraginaceae</taxon>
        <taxon>Boraginoideae</taxon>
        <taxon>Lithospermeae</taxon>
        <taxon>Lithospermum</taxon>
    </lineage>
</organism>
<dbReference type="Proteomes" id="UP001454036">
    <property type="component" value="Unassembled WGS sequence"/>
</dbReference>
<dbReference type="EMBL" id="BAABME010039196">
    <property type="protein sequence ID" value="GAA0168113.1"/>
    <property type="molecule type" value="Genomic_DNA"/>
</dbReference>
<reference evidence="1 2" key="1">
    <citation type="submission" date="2024-01" db="EMBL/GenBank/DDBJ databases">
        <title>The complete chloroplast genome sequence of Lithospermum erythrorhizon: insights into the phylogenetic relationship among Boraginaceae species and the maternal lineages of purple gromwells.</title>
        <authorList>
            <person name="Okada T."/>
            <person name="Watanabe K."/>
        </authorList>
    </citation>
    <scope>NUCLEOTIDE SEQUENCE [LARGE SCALE GENOMIC DNA]</scope>
</reference>
<sequence>MTGLQARDKVVFINGDFLRPNAHHADHKRWVFHSSDAFGLWEEIRHQFGGCIGPRLYEIRRYIYYTKQGRDFVACFYNKLKTLWKKLMSLKPAMRFGDFEEENMMLFLMGLNEDYKATRSQILLSDPLPNLAKAYGMITNVENC</sequence>